<feature type="region of interest" description="Disordered" evidence="1">
    <location>
        <begin position="1"/>
        <end position="135"/>
    </location>
</feature>
<evidence type="ECO:0000313" key="3">
    <source>
        <dbReference type="Proteomes" id="UP001378960"/>
    </source>
</evidence>
<dbReference type="AlphaFoldDB" id="A0AAV5R8J5"/>
<accession>A0AAV5R8J5</accession>
<gene>
    <name evidence="2" type="ORF">DAPK24_039720</name>
</gene>
<reference evidence="2 3" key="1">
    <citation type="journal article" date="2023" name="Elife">
        <title>Identification of key yeast species and microbe-microbe interactions impacting larval growth of Drosophila in the wild.</title>
        <authorList>
            <person name="Mure A."/>
            <person name="Sugiura Y."/>
            <person name="Maeda R."/>
            <person name="Honda K."/>
            <person name="Sakurai N."/>
            <person name="Takahashi Y."/>
            <person name="Watada M."/>
            <person name="Katoh T."/>
            <person name="Gotoh A."/>
            <person name="Gotoh Y."/>
            <person name="Taniguchi I."/>
            <person name="Nakamura K."/>
            <person name="Hayashi T."/>
            <person name="Katayama T."/>
            <person name="Uemura T."/>
            <person name="Hattori Y."/>
        </authorList>
    </citation>
    <scope>NUCLEOTIDE SEQUENCE [LARGE SCALE GENOMIC DNA]</scope>
    <source>
        <strain evidence="2 3">PK-24</strain>
    </source>
</reference>
<feature type="compositionally biased region" description="Basic and acidic residues" evidence="1">
    <location>
        <begin position="33"/>
        <end position="78"/>
    </location>
</feature>
<evidence type="ECO:0000256" key="1">
    <source>
        <dbReference type="SAM" id="MobiDB-lite"/>
    </source>
</evidence>
<name>A0AAV5R8J5_PICKL</name>
<dbReference type="Proteomes" id="UP001378960">
    <property type="component" value="Unassembled WGS sequence"/>
</dbReference>
<comment type="caution">
    <text evidence="2">The sequence shown here is derived from an EMBL/GenBank/DDBJ whole genome shotgun (WGS) entry which is preliminary data.</text>
</comment>
<protein>
    <recommendedName>
        <fullName evidence="4">RRM domain-containing protein</fullName>
    </recommendedName>
</protein>
<evidence type="ECO:0008006" key="4">
    <source>
        <dbReference type="Google" id="ProtNLM"/>
    </source>
</evidence>
<feature type="compositionally biased region" description="Low complexity" evidence="1">
    <location>
        <begin position="344"/>
        <end position="359"/>
    </location>
</feature>
<proteinExistence type="predicted"/>
<sequence length="595" mass="68571">MFNDRRRRYQENKSNVPTKPSGVMDAPLPPSREYNRNEPPRGPREQQNDNRYRDDRYRDNRYRDNRYMDDRYKSESHRNTNYRNGGHRQDDRRSEPYRERERDTRRNDDRRRYQQKGYDNRQRDGRRQNFKAPPLATLYPNPSLWDIVPDRVKGMSARFAKSVGLFTASSNILKDFTDEKIKELLDKQANLERVRKDAKPIVSIPLTNALYSRMIVVKNGELSSVRSYMEDFLTSSVIPGVSYEDIGLTFEEIDDIVVVECVNDTIATTLMSLNGKIIGEKVVIVERHPEYVADAIVNSSSEDIKSTDKTPANDKETGESNNREETPKTESGETNDTNKVTQVTEINNNKTSTESTENSGPAEVIMNKTSLICANNAEILSTQEYISILSKYGNLYSFVCLLDKLSYDSNGTLFFSFKSSEKPIQVIIDEMSKTLKWNFSLPCHSKYKQSETLTLRNLRQFVDAKTETVTAHAITKTIQLINIISLADSVNDFHYKKTFETFEEELQKMPGFVDFMLVAPTPEFKPTIDVIRPEYTRLYIKFDDAKNSTACLESLCGRTYNGRLILGGYIDELDYKRIESSPLFSIGKKSVNTNH</sequence>
<feature type="compositionally biased region" description="Polar residues" evidence="1">
    <location>
        <begin position="332"/>
        <end position="343"/>
    </location>
</feature>
<feature type="compositionally biased region" description="Basic and acidic residues" evidence="1">
    <location>
        <begin position="87"/>
        <end position="127"/>
    </location>
</feature>
<organism evidence="2 3">
    <name type="scientific">Pichia kluyveri</name>
    <name type="common">Yeast</name>
    <dbReference type="NCBI Taxonomy" id="36015"/>
    <lineage>
        <taxon>Eukaryota</taxon>
        <taxon>Fungi</taxon>
        <taxon>Dikarya</taxon>
        <taxon>Ascomycota</taxon>
        <taxon>Saccharomycotina</taxon>
        <taxon>Pichiomycetes</taxon>
        <taxon>Pichiales</taxon>
        <taxon>Pichiaceae</taxon>
        <taxon>Pichia</taxon>
    </lineage>
</organism>
<dbReference type="InterPro" id="IPR012677">
    <property type="entry name" value="Nucleotide-bd_a/b_plait_sf"/>
</dbReference>
<dbReference type="Gene3D" id="3.30.70.330">
    <property type="match status" value="1"/>
</dbReference>
<dbReference type="EMBL" id="BTGB01000005">
    <property type="protein sequence ID" value="GMM47397.1"/>
    <property type="molecule type" value="Genomic_DNA"/>
</dbReference>
<feature type="compositionally biased region" description="Basic and acidic residues" evidence="1">
    <location>
        <begin position="302"/>
        <end position="331"/>
    </location>
</feature>
<evidence type="ECO:0000313" key="2">
    <source>
        <dbReference type="EMBL" id="GMM47397.1"/>
    </source>
</evidence>
<feature type="region of interest" description="Disordered" evidence="1">
    <location>
        <begin position="302"/>
        <end position="360"/>
    </location>
</feature>
<keyword evidence="3" id="KW-1185">Reference proteome</keyword>